<dbReference type="PANTHER" id="PTHR43863:SF2">
    <property type="entry name" value="MALTASE-GLUCOAMYLASE"/>
    <property type="match status" value="1"/>
</dbReference>
<accession>A0A917J1M6</accession>
<dbReference type="InterPro" id="IPR048395">
    <property type="entry name" value="Glyco_hydro_31_C"/>
</dbReference>
<dbReference type="InterPro" id="IPR011658">
    <property type="entry name" value="PA14_dom"/>
</dbReference>
<keyword evidence="6" id="KW-1185">Reference proteome</keyword>
<dbReference type="Pfam" id="PF01055">
    <property type="entry name" value="Glyco_hydro_31_2nd"/>
    <property type="match status" value="1"/>
</dbReference>
<sequence length="961" mass="109862">MNCLMRKHCLRAWAFTACLGWIQLYAQEKGTWKKDDQQTVWVTPVANEAGGGRLVRVQLYQPQIVRVTVYPGTTVTPDSSLSVVAAAQVRKTFTTEEKGDSIYIHAAPLHVAISLRTGRLAYTTGRGGVLQEVTEGKRFQPQVADGLPCYAVTNRFAVQPDDAWYGLGQHQDDQFNYRHRQVRFFQNNTSVAVPFLLSRNNYGVLWDHYALSTVGDIRPFRPLGDLRLFNAAGKEGWLTQTYANNPARPEELVYTSAVSDINIAFLGDSKAAFPAAFRPDKGLVVYTGAFASGFTGLHKFDFTYAGYVKMWVDGKLVLDRWRQAWNPGAGVVELPLEKDKKYDVRIEWLPDGGESYFTCRWLPPVPDEEQNQFAFTSEAAHAIDYYFIAGENMDSVIAGYRRLTGKATLMPEWAFGFWQSRERYRTQAELLDAVKEFRRRRIPLDNIVQDWSYWREKEWGSQDFDPARFPEPDSMIAQLHRDYKTQIMISVWPKFYTGIPAYNQFERKGWLYGRNVADSVRDWIAQGYVSTFYDAFNASARKGFWNLLQQKIYSKGIDAWWMDASEPDILSNVSPQKRIAQMTPTALGPAALWLNAYPLENARGIYEGQRGTGDNKRVLLLTRSGYAGSQRYGAVIWSGDIASRWTDMKAQISAGINFSMSGLPYWTMDIGGFSVEKRFERPKEADQEEWRELQTRWYQFGAFVPLFRVHGQLPFREIYNIAPETHAAYHSMLYYNKLRYRLLPYIYSLAGKAYWQDYTLMRGLVMDFSADTAVNNIGDQFMLGPSVLVNPVYEYKARKRRLYLPAGTGWYNWYTGQYENGGRHIETDAPYEKMPLYVKAGAILPTGPERQYVAEKKVDTLRVYVYGGADGSFTLYEDEGRDYSYEKGSYSEIPFTYQESSHTLTIGKRTGSFTGMLPKRTVQVVYIDKAHPQGIADKVNILKTIAYTGAALQVPLMHKTL</sequence>
<dbReference type="SUPFAM" id="SSF74650">
    <property type="entry name" value="Galactose mutarotase-like"/>
    <property type="match status" value="1"/>
</dbReference>
<feature type="chain" id="PRO_5036673730" evidence="3">
    <location>
        <begin position="27"/>
        <end position="961"/>
    </location>
</feature>
<dbReference type="SUPFAM" id="SSF51011">
    <property type="entry name" value="Glycosyl hydrolase domain"/>
    <property type="match status" value="1"/>
</dbReference>
<evidence type="ECO:0000313" key="5">
    <source>
        <dbReference type="EMBL" id="GGH73593.1"/>
    </source>
</evidence>
<dbReference type="Proteomes" id="UP000627292">
    <property type="component" value="Unassembled WGS sequence"/>
</dbReference>
<dbReference type="SMART" id="SM00758">
    <property type="entry name" value="PA14"/>
    <property type="match status" value="1"/>
</dbReference>
<dbReference type="AlphaFoldDB" id="A0A917J1M6"/>
<dbReference type="PROSITE" id="PS51820">
    <property type="entry name" value="PA14"/>
    <property type="match status" value="1"/>
</dbReference>
<dbReference type="SUPFAM" id="SSF56988">
    <property type="entry name" value="Anthrax protective antigen"/>
    <property type="match status" value="1"/>
</dbReference>
<dbReference type="InterPro" id="IPR025887">
    <property type="entry name" value="Glyco_hydro_31_N_dom"/>
</dbReference>
<dbReference type="InterPro" id="IPR017853">
    <property type="entry name" value="GH"/>
</dbReference>
<dbReference type="InterPro" id="IPR011013">
    <property type="entry name" value="Gal_mutarotase_sf_dom"/>
</dbReference>
<dbReference type="CDD" id="cd06591">
    <property type="entry name" value="GH31_xylosidase_XylS"/>
    <property type="match status" value="1"/>
</dbReference>
<organism evidence="5 6">
    <name type="scientific">Filimonas zeae</name>
    <dbReference type="NCBI Taxonomy" id="1737353"/>
    <lineage>
        <taxon>Bacteria</taxon>
        <taxon>Pseudomonadati</taxon>
        <taxon>Bacteroidota</taxon>
        <taxon>Chitinophagia</taxon>
        <taxon>Chitinophagales</taxon>
        <taxon>Chitinophagaceae</taxon>
        <taxon>Filimonas</taxon>
    </lineage>
</organism>
<dbReference type="Gene3D" id="2.60.40.1760">
    <property type="entry name" value="glycosyl hydrolase (family 31)"/>
    <property type="match status" value="1"/>
</dbReference>
<comment type="similarity">
    <text evidence="1 2">Belongs to the glycosyl hydrolase 31 family.</text>
</comment>
<dbReference type="InterPro" id="IPR000322">
    <property type="entry name" value="Glyco_hydro_31_TIM"/>
</dbReference>
<dbReference type="CDD" id="cd14752">
    <property type="entry name" value="GH31_N"/>
    <property type="match status" value="1"/>
</dbReference>
<evidence type="ECO:0000256" key="2">
    <source>
        <dbReference type="RuleBase" id="RU361185"/>
    </source>
</evidence>
<proteinExistence type="inferred from homology"/>
<dbReference type="Gene3D" id="3.20.20.80">
    <property type="entry name" value="Glycosidases"/>
    <property type="match status" value="1"/>
</dbReference>
<dbReference type="GO" id="GO:0004553">
    <property type="term" value="F:hydrolase activity, hydrolyzing O-glycosyl compounds"/>
    <property type="evidence" value="ECO:0007669"/>
    <property type="project" value="InterPro"/>
</dbReference>
<keyword evidence="2" id="KW-0378">Hydrolase</keyword>
<keyword evidence="2" id="KW-0326">Glycosidase</keyword>
<dbReference type="GO" id="GO:0005975">
    <property type="term" value="P:carbohydrate metabolic process"/>
    <property type="evidence" value="ECO:0007669"/>
    <property type="project" value="InterPro"/>
</dbReference>
<dbReference type="GO" id="GO:0030246">
    <property type="term" value="F:carbohydrate binding"/>
    <property type="evidence" value="ECO:0007669"/>
    <property type="project" value="InterPro"/>
</dbReference>
<evidence type="ECO:0000259" key="4">
    <source>
        <dbReference type="PROSITE" id="PS51820"/>
    </source>
</evidence>
<dbReference type="Pfam" id="PF21365">
    <property type="entry name" value="Glyco_hydro_31_3rd"/>
    <property type="match status" value="1"/>
</dbReference>
<dbReference type="Pfam" id="PF13802">
    <property type="entry name" value="Gal_mutarotas_2"/>
    <property type="match status" value="1"/>
</dbReference>
<protein>
    <submittedName>
        <fullName evidence="5">Alpha-xylosidase</fullName>
    </submittedName>
</protein>
<dbReference type="EMBL" id="BMIB01000003">
    <property type="protein sequence ID" value="GGH73593.1"/>
    <property type="molecule type" value="Genomic_DNA"/>
</dbReference>
<dbReference type="InterPro" id="IPR013780">
    <property type="entry name" value="Glyco_hydro_b"/>
</dbReference>
<dbReference type="Gene3D" id="2.60.40.1180">
    <property type="entry name" value="Golgi alpha-mannosidase II"/>
    <property type="match status" value="2"/>
</dbReference>
<dbReference type="Gene3D" id="2.60.120.380">
    <property type="match status" value="1"/>
</dbReference>
<dbReference type="SUPFAM" id="SSF51445">
    <property type="entry name" value="(Trans)glycosidases"/>
    <property type="match status" value="1"/>
</dbReference>
<feature type="domain" description="PA14" evidence="4">
    <location>
        <begin position="232"/>
        <end position="375"/>
    </location>
</feature>
<dbReference type="Pfam" id="PF17137">
    <property type="entry name" value="DUF5110"/>
    <property type="match status" value="1"/>
</dbReference>
<evidence type="ECO:0000256" key="1">
    <source>
        <dbReference type="ARBA" id="ARBA00007806"/>
    </source>
</evidence>
<evidence type="ECO:0000313" key="6">
    <source>
        <dbReference type="Proteomes" id="UP000627292"/>
    </source>
</evidence>
<reference evidence="5" key="1">
    <citation type="journal article" date="2014" name="Int. J. Syst. Evol. Microbiol.">
        <title>Complete genome sequence of Corynebacterium casei LMG S-19264T (=DSM 44701T), isolated from a smear-ripened cheese.</title>
        <authorList>
            <consortium name="US DOE Joint Genome Institute (JGI-PGF)"/>
            <person name="Walter F."/>
            <person name="Albersmeier A."/>
            <person name="Kalinowski J."/>
            <person name="Ruckert C."/>
        </authorList>
    </citation>
    <scope>NUCLEOTIDE SEQUENCE</scope>
    <source>
        <strain evidence="5">CGMCC 1.15290</strain>
    </source>
</reference>
<dbReference type="InterPro" id="IPR033403">
    <property type="entry name" value="DUF5110"/>
</dbReference>
<name>A0A917J1M6_9BACT</name>
<evidence type="ECO:0000256" key="3">
    <source>
        <dbReference type="SAM" id="SignalP"/>
    </source>
</evidence>
<dbReference type="InterPro" id="IPR037524">
    <property type="entry name" value="PA14/GLEYA"/>
</dbReference>
<dbReference type="Pfam" id="PF07691">
    <property type="entry name" value="PA14"/>
    <property type="match status" value="1"/>
</dbReference>
<dbReference type="InterPro" id="IPR051816">
    <property type="entry name" value="Glycosyl_Hydrolase_31"/>
</dbReference>
<dbReference type="PANTHER" id="PTHR43863">
    <property type="entry name" value="HYDROLASE, PUTATIVE (AFU_ORTHOLOGUE AFUA_1G03140)-RELATED"/>
    <property type="match status" value="1"/>
</dbReference>
<keyword evidence="3" id="KW-0732">Signal</keyword>
<gene>
    <name evidence="5" type="primary">xylS</name>
    <name evidence="5" type="ORF">GCM10011379_35280</name>
</gene>
<reference evidence="5" key="2">
    <citation type="submission" date="2020-09" db="EMBL/GenBank/DDBJ databases">
        <authorList>
            <person name="Sun Q."/>
            <person name="Zhou Y."/>
        </authorList>
    </citation>
    <scope>NUCLEOTIDE SEQUENCE</scope>
    <source>
        <strain evidence="5">CGMCC 1.15290</strain>
    </source>
</reference>
<comment type="caution">
    <text evidence="5">The sequence shown here is derived from an EMBL/GenBank/DDBJ whole genome shotgun (WGS) entry which is preliminary data.</text>
</comment>
<feature type="signal peptide" evidence="3">
    <location>
        <begin position="1"/>
        <end position="26"/>
    </location>
</feature>